<gene>
    <name evidence="1" type="ORF">SAMN05428998_1289</name>
</gene>
<name>A0A1Y6CJG5_9PROT</name>
<reference evidence="1 2" key="1">
    <citation type="submission" date="2017-04" db="EMBL/GenBank/DDBJ databases">
        <authorList>
            <person name="Afonso C.L."/>
            <person name="Miller P.J."/>
            <person name="Scott M.A."/>
            <person name="Spackman E."/>
            <person name="Goraichik I."/>
            <person name="Dimitrov K.M."/>
            <person name="Suarez D.L."/>
            <person name="Swayne D.E."/>
        </authorList>
    </citation>
    <scope>NUCLEOTIDE SEQUENCE [LARGE SCALE GENOMIC DNA]</scope>
    <source>
        <strain evidence="1 2">USBA 355</strain>
    </source>
</reference>
<dbReference type="AlphaFoldDB" id="A0A1Y6CJG5"/>
<dbReference type="EMBL" id="FWZX01000028">
    <property type="protein sequence ID" value="SMF68703.1"/>
    <property type="molecule type" value="Genomic_DNA"/>
</dbReference>
<dbReference type="RefSeq" id="WP_085125456.1">
    <property type="nucleotide sequence ID" value="NZ_FWZX01000028.1"/>
</dbReference>
<evidence type="ECO:0008006" key="3">
    <source>
        <dbReference type="Google" id="ProtNLM"/>
    </source>
</evidence>
<proteinExistence type="predicted"/>
<sequence length="389" mass="44019">MLNVDGQFIGRGLPTREDLPTTKIENAFAAYDIFSRVFAIRPDDKVLLLADKKLDPRVISAITGLAKARGVTEPLVLLSHTTQHETMPDWAKPHLEAATFVVSTWFCSVLDPFAIRMRREKGQRWIKITYFRDLDLLQTPQARFAPELLGEIIRGTARQYPRGRDFKLHFSDERGTDLGIDVNGEMVDNLLKTTRWKGEMIADQPGCYVHYLPCHGPNLYDRTMVMNDDSVVVPINGVVYPQWAVGFERPFEEKIPVVFRDDRIVEVGGGSKEAEILRDMLVGGQLIELGCGFNPKAPRYEIYPAGSNSPGVLHFGIDLAKPCDFIRRQMPDWEEPPVHMDLITFDSTVTADNEVMIDAGYLTALDDPQVREAARRYGNDVDLLENWPD</sequence>
<dbReference type="STRING" id="560819.SAMN05428998_1289"/>
<evidence type="ECO:0000313" key="1">
    <source>
        <dbReference type="EMBL" id="SMF68703.1"/>
    </source>
</evidence>
<organism evidence="1 2">
    <name type="scientific">Tistlia consotensis USBA 355</name>
    <dbReference type="NCBI Taxonomy" id="560819"/>
    <lineage>
        <taxon>Bacteria</taxon>
        <taxon>Pseudomonadati</taxon>
        <taxon>Pseudomonadota</taxon>
        <taxon>Alphaproteobacteria</taxon>
        <taxon>Rhodospirillales</taxon>
        <taxon>Rhodovibrionaceae</taxon>
        <taxon>Tistlia</taxon>
    </lineage>
</organism>
<keyword evidence="2" id="KW-1185">Reference proteome</keyword>
<protein>
    <recommendedName>
        <fullName evidence="3">Leucyl aminopeptidase (Aminopeptidase T)</fullName>
    </recommendedName>
</protein>
<dbReference type="Proteomes" id="UP000192917">
    <property type="component" value="Unassembled WGS sequence"/>
</dbReference>
<accession>A0A1Y6CJG5</accession>
<evidence type="ECO:0000313" key="2">
    <source>
        <dbReference type="Proteomes" id="UP000192917"/>
    </source>
</evidence>